<dbReference type="SUPFAM" id="SSF52540">
    <property type="entry name" value="P-loop containing nucleoside triphosphate hydrolases"/>
    <property type="match status" value="2"/>
</dbReference>
<evidence type="ECO:0000313" key="14">
    <source>
        <dbReference type="Proteomes" id="UP000092993"/>
    </source>
</evidence>
<dbReference type="Proteomes" id="UP000092993">
    <property type="component" value="Unassembled WGS sequence"/>
</dbReference>
<keyword evidence="11" id="KW-0175">Coiled coil</keyword>
<evidence type="ECO:0000313" key="13">
    <source>
        <dbReference type="EMBL" id="OBZ75791.1"/>
    </source>
</evidence>
<dbReference type="OMA" id="WTPEQAW"/>
<evidence type="ECO:0000256" key="6">
    <source>
        <dbReference type="ARBA" id="ARBA00022989"/>
    </source>
</evidence>
<comment type="subcellular location">
    <subcellularLocation>
        <location evidence="1 10">Mitochondrion inner membrane</location>
        <topology evidence="1 10">Single-pass membrane protein</topology>
    </subcellularLocation>
</comment>
<dbReference type="Gene3D" id="3.40.50.300">
    <property type="entry name" value="P-loop containing nucleotide triphosphate hydrolases"/>
    <property type="match status" value="1"/>
</dbReference>
<evidence type="ECO:0000256" key="7">
    <source>
        <dbReference type="ARBA" id="ARBA00023128"/>
    </source>
</evidence>
<evidence type="ECO:0000256" key="10">
    <source>
        <dbReference type="RuleBase" id="RU367108"/>
    </source>
</evidence>
<comment type="caution">
    <text evidence="13">The sequence shown here is derived from an EMBL/GenBank/DDBJ whole genome shotgun (WGS) entry which is preliminary data.</text>
</comment>
<keyword evidence="14" id="KW-1185">Reference proteome</keyword>
<keyword evidence="6" id="KW-1133">Transmembrane helix</keyword>
<dbReference type="GO" id="GO:0005743">
    <property type="term" value="C:mitochondrial inner membrane"/>
    <property type="evidence" value="ECO:0007669"/>
    <property type="project" value="UniProtKB-SubCell"/>
</dbReference>
<dbReference type="AlphaFoldDB" id="A0A1C7MFT3"/>
<proteinExistence type="inferred from homology"/>
<organism evidence="13 14">
    <name type="scientific">Grifola frondosa</name>
    <name type="common">Maitake</name>
    <name type="synonym">Polyporus frondosus</name>
    <dbReference type="NCBI Taxonomy" id="5627"/>
    <lineage>
        <taxon>Eukaryota</taxon>
        <taxon>Fungi</taxon>
        <taxon>Dikarya</taxon>
        <taxon>Basidiomycota</taxon>
        <taxon>Agaricomycotina</taxon>
        <taxon>Agaricomycetes</taxon>
        <taxon>Polyporales</taxon>
        <taxon>Grifolaceae</taxon>
        <taxon>Grifola</taxon>
    </lineage>
</organism>
<dbReference type="OrthoDB" id="10267654at2759"/>
<dbReference type="InterPro" id="IPR027417">
    <property type="entry name" value="P-loop_NTPase"/>
</dbReference>
<dbReference type="InterPro" id="IPR018850">
    <property type="entry name" value="Mt_escape_2_C"/>
</dbReference>
<comment type="function">
    <text evidence="9 10">Plays a role in maintaining the mitochondrial genome and in controlling the mtDNA escape. Involved in the regulation of mtDNA nucleotide structure and number. May have a dispensable role in early maturation of pre-rRNA.</text>
</comment>
<protein>
    <recommendedName>
        <fullName evidence="3 10">Mitochondrial escape protein 2</fullName>
    </recommendedName>
</protein>
<keyword evidence="8" id="KW-0472">Membrane</keyword>
<keyword evidence="4" id="KW-0812">Transmembrane</keyword>
<evidence type="ECO:0000256" key="11">
    <source>
        <dbReference type="SAM" id="Coils"/>
    </source>
</evidence>
<dbReference type="PANTHER" id="PTHR32198:SF2">
    <property type="entry name" value="MITOCHONDRIAL ESCAPE PROTEIN 2"/>
    <property type="match status" value="1"/>
</dbReference>
<evidence type="ECO:0000256" key="9">
    <source>
        <dbReference type="ARBA" id="ARBA00025276"/>
    </source>
</evidence>
<evidence type="ECO:0000256" key="3">
    <source>
        <dbReference type="ARBA" id="ARBA00020222"/>
    </source>
</evidence>
<dbReference type="STRING" id="5627.A0A1C7MFT3"/>
<gene>
    <name evidence="13" type="primary">YME2</name>
    <name evidence="13" type="ORF">A0H81_04614</name>
</gene>
<keyword evidence="10" id="KW-0694">RNA-binding</keyword>
<dbReference type="PANTHER" id="PTHR32198">
    <property type="entry name" value="MITOCHONDRIAL ESCAPE PROTEIN 2"/>
    <property type="match status" value="1"/>
</dbReference>
<keyword evidence="7 10" id="KW-0496">Mitochondrion</keyword>
<feature type="domain" description="Mitochondrial escape protein 2 C-terminal" evidence="12">
    <location>
        <begin position="344"/>
        <end position="836"/>
    </location>
</feature>
<keyword evidence="5 10" id="KW-0999">Mitochondrion inner membrane</keyword>
<keyword evidence="10" id="KW-0507">mRNA processing</keyword>
<reference evidence="13 14" key="1">
    <citation type="submission" date="2016-03" db="EMBL/GenBank/DDBJ databases">
        <title>Whole genome sequencing of Grifola frondosa 9006-11.</title>
        <authorList>
            <person name="Min B."/>
            <person name="Park H."/>
            <person name="Kim J.-G."/>
            <person name="Cho H."/>
            <person name="Oh Y.-L."/>
            <person name="Kong W.-S."/>
            <person name="Choi I.-G."/>
        </authorList>
    </citation>
    <scope>NUCLEOTIDE SEQUENCE [LARGE SCALE GENOMIC DNA]</scope>
    <source>
        <strain evidence="13 14">9006-11</strain>
    </source>
</reference>
<dbReference type="GO" id="GO:0006397">
    <property type="term" value="P:mRNA processing"/>
    <property type="evidence" value="ECO:0007669"/>
    <property type="project" value="UniProtKB-UniRule"/>
</dbReference>
<evidence type="ECO:0000256" key="8">
    <source>
        <dbReference type="ARBA" id="ARBA00023136"/>
    </source>
</evidence>
<feature type="coiled-coil region" evidence="11">
    <location>
        <begin position="531"/>
        <end position="567"/>
    </location>
</feature>
<dbReference type="GO" id="GO:0003723">
    <property type="term" value="F:RNA binding"/>
    <property type="evidence" value="ECO:0007669"/>
    <property type="project" value="UniProtKB-UniRule"/>
</dbReference>
<name>A0A1C7MFT3_GRIFR</name>
<evidence type="ECO:0000256" key="4">
    <source>
        <dbReference type="ARBA" id="ARBA00022692"/>
    </source>
</evidence>
<evidence type="ECO:0000256" key="5">
    <source>
        <dbReference type="ARBA" id="ARBA00022792"/>
    </source>
</evidence>
<evidence type="ECO:0000256" key="1">
    <source>
        <dbReference type="ARBA" id="ARBA00004434"/>
    </source>
</evidence>
<sequence>MFRSRALLCFYRTVTLSRSTFATNGIRRTAPSCFNEARRTYSDAAINVPITSQKSEPGAEPQEGWLWVDAVFPIRLGTWDLRYYIGYLRQETLLERLRDILSNVETYGFRVIALEPHVKDGGVFVKFQYTTEKAREHGGVPSWYGLPRGNIWLVQGKPWREDLKRYASPTIKVAFDGPDVPEESLYALLRPYGLIQDLTQPGPVPPGTLRSSLVIFRKVQSATIARNSIHGASVPISPTSKVVTTLRTSYQQPIEVHAIRDYITSHPRIFLPVLLFLLGTLTYTIFDPIRIFMVEGKMQDWFDYREFRIYKWLRTNAFDKFSLASISNADDSTSMPVEGVWQERIDAEETLEKYLSDIPNTVAFVHGPQGSGKTRMINAVLTDTGRKAITIDVTELTKATSEMALVSGLAQQTGYWPVFSFLNSMNNLIDMASVGIIGQKAGLSSSLTDQLKQILEVVGTGLARVNSSNRANRERRVKEAHFAELQKEDEERLHARIREGRWHDGRLDCVAGNGIMSELGVGDERFTENDADADKVVLDENELELEEAREKENLEEARRQKISAEDLVAVESMPIVIIQNFESKGGGSRREELMSVLAQWAATLAENKVAHVVVVSDNRENAKTLAKALPSKPLSLIALSDADNASALSFVKQKLHDVGVEVEFTPEQTAYVERLGGRASDLERLIHKVRNGQLVEEAVEDIITGGVSELRKNAFGDDVEDSKNLQWTREQAWILMKQLSKQPEISYHEVLLEFPFKGDEAPLRSMEHAELIAIVSTNGRPSTIRAGKPVYRYVFERLVEDSVFRATQDIAFNEKAIAASETIVKACEQELITLKDVDAGTSSWWGSNGAVEKRGNYLLKKMRAAEDKIETLDKQNVNLKKVLSKGN</sequence>
<dbReference type="InterPro" id="IPR039627">
    <property type="entry name" value="Yme2_C"/>
</dbReference>
<dbReference type="Pfam" id="PF10443">
    <property type="entry name" value="RNA12"/>
    <property type="match status" value="1"/>
</dbReference>
<accession>A0A1C7MFT3</accession>
<evidence type="ECO:0000256" key="2">
    <source>
        <dbReference type="ARBA" id="ARBA00010320"/>
    </source>
</evidence>
<evidence type="ECO:0000259" key="12">
    <source>
        <dbReference type="Pfam" id="PF10443"/>
    </source>
</evidence>
<dbReference type="EMBL" id="LUGG01000004">
    <property type="protein sequence ID" value="OBZ75791.1"/>
    <property type="molecule type" value="Genomic_DNA"/>
</dbReference>
<comment type="similarity">
    <text evidence="2 10">Belongs to the YME2 family.</text>
</comment>